<dbReference type="Proteomes" id="UP000184474">
    <property type="component" value="Unassembled WGS sequence"/>
</dbReference>
<dbReference type="AlphaFoldDB" id="A0A1M6VVG2"/>
<organism evidence="1 2">
    <name type="scientific">Reichenbachiella agariperforans</name>
    <dbReference type="NCBI Taxonomy" id="156994"/>
    <lineage>
        <taxon>Bacteria</taxon>
        <taxon>Pseudomonadati</taxon>
        <taxon>Bacteroidota</taxon>
        <taxon>Cytophagia</taxon>
        <taxon>Cytophagales</taxon>
        <taxon>Reichenbachiellaceae</taxon>
        <taxon>Reichenbachiella</taxon>
    </lineage>
</organism>
<gene>
    <name evidence="1" type="ORF">SAMN04488028_11014</name>
</gene>
<protein>
    <recommendedName>
        <fullName evidence="3">General stress protein CsbD</fullName>
    </recommendedName>
</protein>
<keyword evidence="2" id="KW-1185">Reference proteome</keyword>
<proteinExistence type="predicted"/>
<dbReference type="STRING" id="156994.SAMN04488028_11014"/>
<sequence>MSSPPKAKGRSWRSVARAIYTASKPNAIMNIIRSWREIKIMLKWKFSTLNDADFEYEEGYKDNMLDRLAQKLNTSRTELEGMITELQNH</sequence>
<evidence type="ECO:0000313" key="2">
    <source>
        <dbReference type="Proteomes" id="UP000184474"/>
    </source>
</evidence>
<evidence type="ECO:0008006" key="3">
    <source>
        <dbReference type="Google" id="ProtNLM"/>
    </source>
</evidence>
<evidence type="ECO:0000313" key="1">
    <source>
        <dbReference type="EMBL" id="SHK85447.1"/>
    </source>
</evidence>
<accession>A0A1M6VVG2</accession>
<reference evidence="2" key="1">
    <citation type="submission" date="2016-11" db="EMBL/GenBank/DDBJ databases">
        <authorList>
            <person name="Varghese N."/>
            <person name="Submissions S."/>
        </authorList>
    </citation>
    <scope>NUCLEOTIDE SEQUENCE [LARGE SCALE GENOMIC DNA]</scope>
    <source>
        <strain evidence="2">DSM 26134</strain>
    </source>
</reference>
<dbReference type="EMBL" id="FRAA01000010">
    <property type="protein sequence ID" value="SHK85447.1"/>
    <property type="molecule type" value="Genomic_DNA"/>
</dbReference>
<name>A0A1M6VVG2_REIAG</name>